<comment type="caution">
    <text evidence="3">The sequence shown here is derived from an EMBL/GenBank/DDBJ whole genome shotgun (WGS) entry which is preliminary data.</text>
</comment>
<gene>
    <name evidence="3" type="ORF">A9Q02_06815</name>
</gene>
<dbReference type="Pfam" id="PF00403">
    <property type="entry name" value="HMA"/>
    <property type="match status" value="1"/>
</dbReference>
<accession>A0A2H3KFE3</accession>
<evidence type="ECO:0000259" key="2">
    <source>
        <dbReference type="PROSITE" id="PS50846"/>
    </source>
</evidence>
<keyword evidence="4" id="KW-1185">Reference proteome</keyword>
<dbReference type="GO" id="GO:0006825">
    <property type="term" value="P:copper ion transport"/>
    <property type="evidence" value="ECO:0007669"/>
    <property type="project" value="InterPro"/>
</dbReference>
<reference evidence="3 4" key="1">
    <citation type="submission" date="2016-05" db="EMBL/GenBank/DDBJ databases">
        <authorList>
            <person name="Lavstsen T."/>
            <person name="Jespersen J.S."/>
        </authorList>
    </citation>
    <scope>NUCLEOTIDE SEQUENCE [LARGE SCALE GENOMIC DNA]</scope>
    <source>
        <strain evidence="3 4">B7-9</strain>
    </source>
</reference>
<evidence type="ECO:0000256" key="1">
    <source>
        <dbReference type="ARBA" id="ARBA00022723"/>
    </source>
</evidence>
<keyword evidence="1" id="KW-0479">Metal-binding</keyword>
<proteinExistence type="predicted"/>
<dbReference type="CDD" id="cd00371">
    <property type="entry name" value="HMA"/>
    <property type="match status" value="1"/>
</dbReference>
<name>A0A2H3KFE3_9CHLR</name>
<feature type="domain" description="HMA" evidence="2">
    <location>
        <begin position="2"/>
        <end position="67"/>
    </location>
</feature>
<dbReference type="AlphaFoldDB" id="A0A2H3KFE3"/>
<dbReference type="GO" id="GO:0005507">
    <property type="term" value="F:copper ion binding"/>
    <property type="evidence" value="ECO:0007669"/>
    <property type="project" value="InterPro"/>
</dbReference>
<dbReference type="PROSITE" id="PS50846">
    <property type="entry name" value="HMA_2"/>
    <property type="match status" value="1"/>
</dbReference>
<sequence length="71" mass="7450">MKTEQFHVPGISCQHCVRAVTDEVGKLVGVASITVDLPSKVVTVASENTLAAETIVAAIREAGYEEVAPVI</sequence>
<evidence type="ECO:0000313" key="3">
    <source>
        <dbReference type="EMBL" id="PDV96403.1"/>
    </source>
</evidence>
<dbReference type="OrthoDB" id="9813965at2"/>
<evidence type="ECO:0000313" key="4">
    <source>
        <dbReference type="Proteomes" id="UP000220922"/>
    </source>
</evidence>
<dbReference type="InterPro" id="IPR017969">
    <property type="entry name" value="Heavy-metal-associated_CS"/>
</dbReference>
<organism evidence="3 4">
    <name type="scientific">Candidatus Chloroploca asiatica</name>
    <dbReference type="NCBI Taxonomy" id="1506545"/>
    <lineage>
        <taxon>Bacteria</taxon>
        <taxon>Bacillati</taxon>
        <taxon>Chloroflexota</taxon>
        <taxon>Chloroflexia</taxon>
        <taxon>Chloroflexales</taxon>
        <taxon>Chloroflexineae</taxon>
        <taxon>Oscillochloridaceae</taxon>
        <taxon>Candidatus Chloroploca</taxon>
    </lineage>
</organism>
<dbReference type="Gene3D" id="3.30.70.100">
    <property type="match status" value="1"/>
</dbReference>
<dbReference type="InterPro" id="IPR006121">
    <property type="entry name" value="HMA_dom"/>
</dbReference>
<dbReference type="PRINTS" id="PR00944">
    <property type="entry name" value="CUEXPORT"/>
</dbReference>
<dbReference type="SUPFAM" id="SSF55008">
    <property type="entry name" value="HMA, heavy metal-associated domain"/>
    <property type="match status" value="1"/>
</dbReference>
<dbReference type="PROSITE" id="PS01047">
    <property type="entry name" value="HMA_1"/>
    <property type="match status" value="1"/>
</dbReference>
<dbReference type="Proteomes" id="UP000220922">
    <property type="component" value="Unassembled WGS sequence"/>
</dbReference>
<dbReference type="InterPro" id="IPR036163">
    <property type="entry name" value="HMA_dom_sf"/>
</dbReference>
<dbReference type="RefSeq" id="WP_097655438.1">
    <property type="nucleotide sequence ID" value="NZ_LYXE01000200.1"/>
</dbReference>
<dbReference type="EMBL" id="LYXE01000200">
    <property type="protein sequence ID" value="PDV96403.1"/>
    <property type="molecule type" value="Genomic_DNA"/>
</dbReference>
<protein>
    <submittedName>
        <fullName evidence="3">Copper-binding protein</fullName>
    </submittedName>
</protein>
<dbReference type="InterPro" id="IPR000428">
    <property type="entry name" value="Cu-bd"/>
</dbReference>